<comment type="pathway">
    <text evidence="1">Amino-acid biosynthesis; L-histidine biosynthesis; L-histidine from 5-phospho-alpha-D-ribose 1-diphosphate: step 5/9.</text>
</comment>
<dbReference type="InterPro" id="IPR011060">
    <property type="entry name" value="RibuloseP-bd_barrel"/>
</dbReference>
<protein>
    <recommendedName>
        <fullName evidence="4">imidazole glycerol-phosphate synthase</fullName>
        <ecNumber evidence="4">4.3.2.10</ecNumber>
    </recommendedName>
    <alternativeName>
        <fullName evidence="9">IGP synthase cyclase subunit</fullName>
    </alternativeName>
</protein>
<dbReference type="EC" id="4.3.2.10" evidence="4"/>
<evidence type="ECO:0000256" key="1">
    <source>
        <dbReference type="ARBA" id="ARBA00005091"/>
    </source>
</evidence>
<evidence type="ECO:0000256" key="3">
    <source>
        <dbReference type="ARBA" id="ARBA00011152"/>
    </source>
</evidence>
<evidence type="ECO:0000256" key="7">
    <source>
        <dbReference type="ARBA" id="ARBA00023239"/>
    </source>
</evidence>
<comment type="similarity">
    <text evidence="2 11">Belongs to the HisA/HisF family.</text>
</comment>
<evidence type="ECO:0000313" key="13">
    <source>
        <dbReference type="Proteomes" id="UP000663347"/>
    </source>
</evidence>
<evidence type="ECO:0000256" key="5">
    <source>
        <dbReference type="ARBA" id="ARBA00022605"/>
    </source>
</evidence>
<evidence type="ECO:0000256" key="11">
    <source>
        <dbReference type="RuleBase" id="RU003657"/>
    </source>
</evidence>
<sequence length="247" mass="27604">MVNRIVACLDIMGNYVYKGVSFENMKLIGDARSIAYKYYLDYADELVILNINKSSISSLINLLRDISRMVFIPITFGGNIRTYKDIELLLNNGADRVCLNSTLYYNNDILSYISNRYGKQCIVGSIDVSNNSGLWYVYFDGGKKKTNIQLSDWISLNESRGIGEILLTSIDRDGTGHGYDINLINYASKISNVPIIASGGVGGLKDIESLFKNTNVKAALVASYLHRGNITVRDIKRKLSGSYYVRL</sequence>
<dbReference type="GO" id="GO:0000105">
    <property type="term" value="P:L-histidine biosynthetic process"/>
    <property type="evidence" value="ECO:0007669"/>
    <property type="project" value="UniProtKB-KW"/>
</dbReference>
<reference evidence="12" key="1">
    <citation type="submission" date="2021-02" db="EMBL/GenBank/DDBJ databases">
        <authorList>
            <person name="Franco D."/>
        </authorList>
    </citation>
    <scope>NUCLEOTIDE SEQUENCE</scope>
    <source>
        <strain evidence="12">RANSCY</strain>
    </source>
</reference>
<dbReference type="EMBL" id="CP071412">
    <property type="protein sequence ID" value="QSW37912.1"/>
    <property type="molecule type" value="Genomic_DNA"/>
</dbReference>
<comment type="catalytic activity">
    <reaction evidence="10">
        <text>5-[(5-phospho-1-deoxy-D-ribulos-1-ylimino)methylamino]-1-(5-phospho-beta-D-ribosyl)imidazole-4-carboxamide + L-glutamine = D-erythro-1-(imidazol-4-yl)glycerol 3-phosphate + 5-amino-1-(5-phospho-beta-D-ribosyl)imidazole-4-carboxamide + L-glutamate + H(+)</text>
        <dbReference type="Rhea" id="RHEA:24793"/>
        <dbReference type="ChEBI" id="CHEBI:15378"/>
        <dbReference type="ChEBI" id="CHEBI:29985"/>
        <dbReference type="ChEBI" id="CHEBI:58278"/>
        <dbReference type="ChEBI" id="CHEBI:58359"/>
        <dbReference type="ChEBI" id="CHEBI:58475"/>
        <dbReference type="ChEBI" id="CHEBI:58525"/>
        <dbReference type="EC" id="4.3.2.10"/>
    </reaction>
</comment>
<dbReference type="SUPFAM" id="SSF51366">
    <property type="entry name" value="Ribulose-phoshate binding barrel"/>
    <property type="match status" value="1"/>
</dbReference>
<dbReference type="GO" id="GO:0000107">
    <property type="term" value="F:imidazoleglycerol-phosphate synthase activity"/>
    <property type="evidence" value="ECO:0007669"/>
    <property type="project" value="InterPro"/>
</dbReference>
<keyword evidence="6 11" id="KW-0368">Histidine biosynthesis</keyword>
<evidence type="ECO:0000313" key="12">
    <source>
        <dbReference type="EMBL" id="QSW37912.1"/>
    </source>
</evidence>
<comment type="subunit">
    <text evidence="3">Heterodimer of HisH and HisF.</text>
</comment>
<dbReference type="InterPro" id="IPR006062">
    <property type="entry name" value="His_biosynth"/>
</dbReference>
<dbReference type="AlphaFoldDB" id="A0A975AEG4"/>
<keyword evidence="7 12" id="KW-0456">Lyase</keyword>
<dbReference type="Proteomes" id="UP000663347">
    <property type="component" value="Chromosome"/>
</dbReference>
<proteinExistence type="inferred from homology"/>
<comment type="function">
    <text evidence="8">IGPS catalyzes the conversion of PRFAR and glutamine to IGP, AICAR and glutamate. The HisF subunit catalyzes the cyclization activity that produces IGP and AICAR from PRFAR using the ammonia provided by the HisH subunit.</text>
</comment>
<evidence type="ECO:0000256" key="10">
    <source>
        <dbReference type="ARBA" id="ARBA00047838"/>
    </source>
</evidence>
<reference evidence="12" key="2">
    <citation type="submission" date="2021-03" db="EMBL/GenBank/DDBJ databases">
        <title>Alternative transmission patterns in independently acquired nutritional co-symbionts of Dictyopharidae planthoppers.</title>
        <authorList>
            <person name="Michalik A."/>
            <person name="Lukasik P."/>
        </authorList>
    </citation>
    <scope>NUCLEOTIDE SEQUENCE</scope>
    <source>
        <strain evidence="12">RANSCY</strain>
    </source>
</reference>
<dbReference type="CDD" id="cd04731">
    <property type="entry name" value="HisF"/>
    <property type="match status" value="1"/>
</dbReference>
<keyword evidence="5 11" id="KW-0028">Amino-acid biosynthesis</keyword>
<gene>
    <name evidence="12" type="primary">hisF</name>
    <name evidence="12" type="ORF">JSR06_00385</name>
</gene>
<name>A0A975AEG4_9PROT</name>
<dbReference type="Pfam" id="PF00977">
    <property type="entry name" value="His_biosynth"/>
    <property type="match status" value="1"/>
</dbReference>
<dbReference type="PANTHER" id="PTHR21235:SF2">
    <property type="entry name" value="IMIDAZOLE GLYCEROL PHOSPHATE SYNTHASE HISHF"/>
    <property type="match status" value="1"/>
</dbReference>
<evidence type="ECO:0000256" key="6">
    <source>
        <dbReference type="ARBA" id="ARBA00023102"/>
    </source>
</evidence>
<organism evidence="12 13">
    <name type="scientific">Candidatus Vidania fulgoroideorum</name>
    <dbReference type="NCBI Taxonomy" id="881286"/>
    <lineage>
        <taxon>Bacteria</taxon>
        <taxon>Pseudomonadati</taxon>
        <taxon>Pseudomonadota</taxon>
        <taxon>Betaproteobacteria</taxon>
        <taxon>Candidatus Vidania</taxon>
    </lineage>
</organism>
<dbReference type="InterPro" id="IPR004651">
    <property type="entry name" value="HisF"/>
</dbReference>
<evidence type="ECO:0000256" key="8">
    <source>
        <dbReference type="ARBA" id="ARBA00025475"/>
    </source>
</evidence>
<dbReference type="PANTHER" id="PTHR21235">
    <property type="entry name" value="IMIDAZOLE GLYCEROL PHOSPHATE SYNTHASE SUBUNIT HISF/H IGP SYNTHASE SUBUNIT HISF/H"/>
    <property type="match status" value="1"/>
</dbReference>
<dbReference type="Gene3D" id="3.20.20.70">
    <property type="entry name" value="Aldolase class I"/>
    <property type="match status" value="1"/>
</dbReference>
<dbReference type="InterPro" id="IPR013785">
    <property type="entry name" value="Aldolase_TIM"/>
</dbReference>
<dbReference type="GO" id="GO:0016829">
    <property type="term" value="F:lyase activity"/>
    <property type="evidence" value="ECO:0007669"/>
    <property type="project" value="UniProtKB-KW"/>
</dbReference>
<evidence type="ECO:0000256" key="9">
    <source>
        <dbReference type="ARBA" id="ARBA00030264"/>
    </source>
</evidence>
<dbReference type="InterPro" id="IPR050064">
    <property type="entry name" value="IGPS_HisA/HisF"/>
</dbReference>
<accession>A0A975AEG4</accession>
<evidence type="ECO:0000256" key="4">
    <source>
        <dbReference type="ARBA" id="ARBA00012809"/>
    </source>
</evidence>
<evidence type="ECO:0000256" key="2">
    <source>
        <dbReference type="ARBA" id="ARBA00009667"/>
    </source>
</evidence>